<feature type="transmembrane region" description="Helical" evidence="1">
    <location>
        <begin position="97"/>
        <end position="115"/>
    </location>
</feature>
<keyword evidence="1" id="KW-1133">Transmembrane helix</keyword>
<gene>
    <name evidence="2" type="ordered locus">Cpin_4431</name>
</gene>
<dbReference type="Proteomes" id="UP000002215">
    <property type="component" value="Chromosome"/>
</dbReference>
<evidence type="ECO:0000313" key="3">
    <source>
        <dbReference type="Proteomes" id="UP000002215"/>
    </source>
</evidence>
<feature type="transmembrane region" description="Helical" evidence="1">
    <location>
        <begin position="72"/>
        <end position="91"/>
    </location>
</feature>
<evidence type="ECO:0000256" key="1">
    <source>
        <dbReference type="SAM" id="Phobius"/>
    </source>
</evidence>
<accession>A0A979G6Q7</accession>
<keyword evidence="1" id="KW-0472">Membrane</keyword>
<dbReference type="KEGG" id="cpi:Cpin_4431"/>
<organism evidence="2 3">
    <name type="scientific">Chitinophaga pinensis (strain ATCC 43595 / DSM 2588 / LMG 13176 / NBRC 15968 / NCIMB 11800 / UQM 2034)</name>
    <dbReference type="NCBI Taxonomy" id="485918"/>
    <lineage>
        <taxon>Bacteria</taxon>
        <taxon>Pseudomonadati</taxon>
        <taxon>Bacteroidota</taxon>
        <taxon>Chitinophagia</taxon>
        <taxon>Chitinophagales</taxon>
        <taxon>Chitinophagaceae</taxon>
        <taxon>Chitinophaga</taxon>
    </lineage>
</organism>
<dbReference type="EMBL" id="CP001699">
    <property type="protein sequence ID" value="ACU61875.1"/>
    <property type="molecule type" value="Genomic_DNA"/>
</dbReference>
<keyword evidence="1" id="KW-0812">Transmembrane</keyword>
<feature type="transmembrane region" description="Helical" evidence="1">
    <location>
        <begin position="45"/>
        <end position="65"/>
    </location>
</feature>
<dbReference type="AlphaFoldDB" id="A0A979G6Q7"/>
<dbReference type="InterPro" id="IPR025695">
    <property type="entry name" value="DoxX-like"/>
</dbReference>
<reference evidence="2 3" key="2">
    <citation type="journal article" date="2010" name="Stand. Genomic Sci.">
        <title>Complete genome sequence of Chitinophaga pinensis type strain (UQM 2034).</title>
        <authorList>
            <person name="Glavina Del Rio T."/>
            <person name="Abt B."/>
            <person name="Spring S."/>
            <person name="Lapidus A."/>
            <person name="Nolan M."/>
            <person name="Tice H."/>
            <person name="Copeland A."/>
            <person name="Cheng J.F."/>
            <person name="Chen F."/>
            <person name="Bruce D."/>
            <person name="Goodwin L."/>
            <person name="Pitluck S."/>
            <person name="Ivanova N."/>
            <person name="Mavromatis K."/>
            <person name="Mikhailova N."/>
            <person name="Pati A."/>
            <person name="Chen A."/>
            <person name="Palaniappan K."/>
            <person name="Land M."/>
            <person name="Hauser L."/>
            <person name="Chang Y.J."/>
            <person name="Jeffries C.D."/>
            <person name="Chain P."/>
            <person name="Saunders E."/>
            <person name="Detter J.C."/>
            <person name="Brettin T."/>
            <person name="Rohde M."/>
            <person name="Goker M."/>
            <person name="Bristow J."/>
            <person name="Eisen J.A."/>
            <person name="Markowitz V."/>
            <person name="Hugenholtz P."/>
            <person name="Kyrpides N.C."/>
            <person name="Klenk H.P."/>
            <person name="Lucas S."/>
        </authorList>
    </citation>
    <scope>NUCLEOTIDE SEQUENCE [LARGE SCALE GENOMIC DNA]</scope>
    <source>
        <strain evidence="3">ATCC 43595 / DSM 2588 / LMG 13176 / NBRC 15968 / NCIMB 11800 / UQM 2034</strain>
    </source>
</reference>
<sequence length="125" mass="14075">MKLNTHKALTYLIALVWLVNGLLCKVLHLVPRHEAIVARILGAQYAGPLTMLIGLSEIAMAIWVVRGFKSRLNAILQIAIVGTMNILEFMLVPDLLLWGRLNAVFAALFMLLIYYTEFKLNPKQT</sequence>
<evidence type="ECO:0000313" key="2">
    <source>
        <dbReference type="EMBL" id="ACU61875.1"/>
    </source>
</evidence>
<reference evidence="3" key="1">
    <citation type="submission" date="2009-08" db="EMBL/GenBank/DDBJ databases">
        <title>The complete genome of Chitinophaga pinensis DSM 2588.</title>
        <authorList>
            <consortium name="US DOE Joint Genome Institute (JGI-PGF)"/>
            <person name="Lucas S."/>
            <person name="Copeland A."/>
            <person name="Lapidus A."/>
            <person name="Glavina del Rio T."/>
            <person name="Dalin E."/>
            <person name="Tice H."/>
            <person name="Bruce D."/>
            <person name="Goodwin L."/>
            <person name="Pitluck S."/>
            <person name="Kyrpides N."/>
            <person name="Mavromatis K."/>
            <person name="Ivanova N."/>
            <person name="Mikhailova N."/>
            <person name="Sims D."/>
            <person name="Meinche L."/>
            <person name="Brettin T."/>
            <person name="Detter J.C."/>
            <person name="Han C."/>
            <person name="Larimer F."/>
            <person name="Land M."/>
            <person name="Hauser L."/>
            <person name="Markowitz V."/>
            <person name="Cheng J.-F."/>
            <person name="Hugenholtz P."/>
            <person name="Woyke T."/>
            <person name="Wu D."/>
            <person name="Spring S."/>
            <person name="Klenk H.-P."/>
            <person name="Eisen J.A."/>
        </authorList>
    </citation>
    <scope>NUCLEOTIDE SEQUENCE [LARGE SCALE GENOMIC DNA]</scope>
    <source>
        <strain evidence="3">ATCC 43595 / DSM 2588 / LMG 13176 / NBRC 15968 / NCIMB 11800 / UQM 2034</strain>
    </source>
</reference>
<dbReference type="OrthoDB" id="1365847at2"/>
<dbReference type="Pfam" id="PF13781">
    <property type="entry name" value="DoxX_3"/>
    <property type="match status" value="1"/>
</dbReference>
<protein>
    <recommendedName>
        <fullName evidence="4">DoxX-like protein</fullName>
    </recommendedName>
</protein>
<proteinExistence type="predicted"/>
<dbReference type="RefSeq" id="WP_012792043.1">
    <property type="nucleotide sequence ID" value="NC_013132.1"/>
</dbReference>
<evidence type="ECO:0008006" key="4">
    <source>
        <dbReference type="Google" id="ProtNLM"/>
    </source>
</evidence>
<name>A0A979G6Q7_CHIPD</name>